<comment type="similarity">
    <text evidence="4 12">Belongs to the RNase H family.</text>
</comment>
<dbReference type="PROSITE" id="PS50879">
    <property type="entry name" value="RNASE_H_1"/>
    <property type="match status" value="1"/>
</dbReference>
<dbReference type="GO" id="GO:0043137">
    <property type="term" value="P:DNA replication, removal of RNA primer"/>
    <property type="evidence" value="ECO:0007669"/>
    <property type="project" value="TreeGrafter"/>
</dbReference>
<keyword evidence="7 12" id="KW-0540">Nuclease</keyword>
<evidence type="ECO:0000256" key="1">
    <source>
        <dbReference type="ARBA" id="ARBA00000077"/>
    </source>
</evidence>
<evidence type="ECO:0000256" key="6">
    <source>
        <dbReference type="ARBA" id="ARBA00017721"/>
    </source>
</evidence>
<dbReference type="Gene3D" id="3.40.970.10">
    <property type="entry name" value="Ribonuclease H1, N-terminal domain"/>
    <property type="match status" value="1"/>
</dbReference>
<evidence type="ECO:0000256" key="10">
    <source>
        <dbReference type="ARBA" id="ARBA00022801"/>
    </source>
</evidence>
<feature type="region of interest" description="Disordered" evidence="13">
    <location>
        <begin position="45"/>
        <end position="98"/>
    </location>
</feature>
<feature type="domain" description="RNase H type-1" evidence="14">
    <location>
        <begin position="99"/>
        <end position="282"/>
    </location>
</feature>
<dbReference type="SUPFAM" id="SSF53098">
    <property type="entry name" value="Ribonuclease H-like"/>
    <property type="match status" value="1"/>
</dbReference>
<evidence type="ECO:0000256" key="12">
    <source>
        <dbReference type="PIRNR" id="PIRNR036852"/>
    </source>
</evidence>
<keyword evidence="9 12" id="KW-0255">Endonuclease</keyword>
<evidence type="ECO:0000256" key="4">
    <source>
        <dbReference type="ARBA" id="ARBA00005300"/>
    </source>
</evidence>
<dbReference type="EC" id="3.1.26.4" evidence="5 12"/>
<feature type="compositionally biased region" description="Low complexity" evidence="13">
    <location>
        <begin position="45"/>
        <end position="64"/>
    </location>
</feature>
<dbReference type="InterPro" id="IPR050092">
    <property type="entry name" value="RNase_H"/>
</dbReference>
<reference evidence="16" key="1">
    <citation type="submission" date="2016-09" db="EMBL/GenBank/DDBJ databases">
        <authorList>
            <person name="Jeantristanb JTB J.-T."/>
            <person name="Ricardo R."/>
        </authorList>
    </citation>
    <scope>NUCLEOTIDE SEQUENCE [LARGE SCALE GENOMIC DNA]</scope>
</reference>
<keyword evidence="16" id="KW-1185">Reference proteome</keyword>
<evidence type="ECO:0000259" key="14">
    <source>
        <dbReference type="PROSITE" id="PS50879"/>
    </source>
</evidence>
<name>A0A238F778_9BASI</name>
<keyword evidence="10 12" id="KW-0378">Hydrolase</keyword>
<feature type="compositionally biased region" description="Basic and acidic residues" evidence="13">
    <location>
        <begin position="74"/>
        <end position="85"/>
    </location>
</feature>
<evidence type="ECO:0000256" key="3">
    <source>
        <dbReference type="ARBA" id="ARBA00004065"/>
    </source>
</evidence>
<dbReference type="GO" id="GO:0000287">
    <property type="term" value="F:magnesium ion binding"/>
    <property type="evidence" value="ECO:0007669"/>
    <property type="project" value="UniProtKB-UniRule"/>
</dbReference>
<dbReference type="InterPro" id="IPR009027">
    <property type="entry name" value="Ribosomal_bL9/RNase_H1_N"/>
</dbReference>
<comment type="catalytic activity">
    <reaction evidence="1 12">
        <text>Endonucleolytic cleavage to 5'-phosphomonoester.</text>
        <dbReference type="EC" id="3.1.26.4"/>
    </reaction>
</comment>
<evidence type="ECO:0000256" key="7">
    <source>
        <dbReference type="ARBA" id="ARBA00022722"/>
    </source>
</evidence>
<gene>
    <name evidence="15" type="ORF">BQ2448_2027</name>
</gene>
<dbReference type="InterPro" id="IPR017067">
    <property type="entry name" value="RNase_H1_euk"/>
</dbReference>
<dbReference type="GO" id="GO:0004523">
    <property type="term" value="F:RNA-DNA hybrid ribonuclease activity"/>
    <property type="evidence" value="ECO:0007669"/>
    <property type="project" value="UniProtKB-UniRule"/>
</dbReference>
<dbReference type="PIRSF" id="PIRSF036852">
    <property type="entry name" value="Ribonuclease_H1_euk"/>
    <property type="match status" value="1"/>
</dbReference>
<dbReference type="InterPro" id="IPR037056">
    <property type="entry name" value="RNase_H1_N_sf"/>
</dbReference>
<dbReference type="Pfam" id="PF00075">
    <property type="entry name" value="RNase_H"/>
    <property type="match status" value="2"/>
</dbReference>
<evidence type="ECO:0000256" key="5">
    <source>
        <dbReference type="ARBA" id="ARBA00012180"/>
    </source>
</evidence>
<dbReference type="CDD" id="cd09280">
    <property type="entry name" value="RNase_HI_eukaryote_like"/>
    <property type="match status" value="1"/>
</dbReference>
<dbReference type="SUPFAM" id="SSF55658">
    <property type="entry name" value="L9 N-domain-like"/>
    <property type="match status" value="1"/>
</dbReference>
<accession>A0A238F778</accession>
<evidence type="ECO:0000313" key="15">
    <source>
        <dbReference type="EMBL" id="SCV69007.1"/>
    </source>
</evidence>
<comment type="cofactor">
    <cofactor evidence="2 12">
        <name>Mg(2+)</name>
        <dbReference type="ChEBI" id="CHEBI:18420"/>
    </cofactor>
</comment>
<dbReference type="AlphaFoldDB" id="A0A238F778"/>
<evidence type="ECO:0000256" key="13">
    <source>
        <dbReference type="SAM" id="MobiDB-lite"/>
    </source>
</evidence>
<dbReference type="GO" id="GO:0003676">
    <property type="term" value="F:nucleic acid binding"/>
    <property type="evidence" value="ECO:0007669"/>
    <property type="project" value="UniProtKB-UniRule"/>
</dbReference>
<dbReference type="STRING" id="269621.A0A238F778"/>
<feature type="compositionally biased region" description="Polar residues" evidence="13">
    <location>
        <begin position="86"/>
        <end position="96"/>
    </location>
</feature>
<evidence type="ECO:0000313" key="16">
    <source>
        <dbReference type="Proteomes" id="UP000198372"/>
    </source>
</evidence>
<dbReference type="PANTHER" id="PTHR10642">
    <property type="entry name" value="RIBONUCLEASE H1"/>
    <property type="match status" value="1"/>
</dbReference>
<dbReference type="PANTHER" id="PTHR10642:SF26">
    <property type="entry name" value="RIBONUCLEASE H1"/>
    <property type="match status" value="1"/>
</dbReference>
<evidence type="ECO:0000256" key="11">
    <source>
        <dbReference type="ARBA" id="ARBA00022842"/>
    </source>
</evidence>
<organism evidence="15 16">
    <name type="scientific">Microbotryum intermedium</name>
    <dbReference type="NCBI Taxonomy" id="269621"/>
    <lineage>
        <taxon>Eukaryota</taxon>
        <taxon>Fungi</taxon>
        <taxon>Dikarya</taxon>
        <taxon>Basidiomycota</taxon>
        <taxon>Pucciniomycotina</taxon>
        <taxon>Microbotryomycetes</taxon>
        <taxon>Microbotryales</taxon>
        <taxon>Microbotryaceae</taxon>
        <taxon>Microbotryum</taxon>
    </lineage>
</organism>
<sequence length="341" mass="37944">MAKPGFYAVRRGRQPGVYTTWSDAEAQVKGFTGAVHKKFTDRQSAESYVSGLASSSSSTASSSSTNQAQRLKRGREQEETKDTRNTKSTKVTTGSQARRDETRVVYCDGSSRGNGQKGAVAGIGVVWEKGVDALNLSERLPGKLQTNNRAEMYASRASFFTSVQIPWYRTDSSRSICPQAVARILEEDPHPELPLTICSDSQYTISVFSQWIPAWRARNWKTSNGSPVMNQDLILYILSLIASRPSADPKSLTSNISFRKVKAHVGIAANEEADRLANLGALKTVTRDRDFAKEAKELEEKVKKEKKGFKRADSVEFEVEVEEGDLLTEEELRELDEKQDF</sequence>
<dbReference type="Pfam" id="PF01693">
    <property type="entry name" value="Cauli_VI"/>
    <property type="match status" value="1"/>
</dbReference>
<dbReference type="InterPro" id="IPR002156">
    <property type="entry name" value="RNaseH_domain"/>
</dbReference>
<proteinExistence type="inferred from homology"/>
<dbReference type="Gene3D" id="3.30.420.10">
    <property type="entry name" value="Ribonuclease H-like superfamily/Ribonuclease H"/>
    <property type="match status" value="1"/>
</dbReference>
<comment type="function">
    <text evidence="3 12">Endonuclease that specifically degrades the RNA of RNA-DNA hybrids.</text>
</comment>
<dbReference type="InterPro" id="IPR012337">
    <property type="entry name" value="RNaseH-like_sf"/>
</dbReference>
<dbReference type="FunFam" id="3.40.970.10:FF:000002">
    <property type="entry name" value="Ribonuclease H"/>
    <property type="match status" value="1"/>
</dbReference>
<dbReference type="OrthoDB" id="245563at2759"/>
<dbReference type="InterPro" id="IPR036397">
    <property type="entry name" value="RNaseH_sf"/>
</dbReference>
<evidence type="ECO:0000256" key="2">
    <source>
        <dbReference type="ARBA" id="ARBA00001946"/>
    </source>
</evidence>
<protein>
    <recommendedName>
        <fullName evidence="6 12">Ribonuclease H</fullName>
        <shortName evidence="12">RNase H</shortName>
        <ecNumber evidence="5 12">3.1.26.4</ecNumber>
    </recommendedName>
</protein>
<keyword evidence="11 12" id="KW-0460">Magnesium</keyword>
<dbReference type="Proteomes" id="UP000198372">
    <property type="component" value="Unassembled WGS sequence"/>
</dbReference>
<evidence type="ECO:0000256" key="8">
    <source>
        <dbReference type="ARBA" id="ARBA00022723"/>
    </source>
</evidence>
<dbReference type="InterPro" id="IPR011320">
    <property type="entry name" value="RNase_H1_N"/>
</dbReference>
<evidence type="ECO:0000256" key="9">
    <source>
        <dbReference type="ARBA" id="ARBA00022759"/>
    </source>
</evidence>
<keyword evidence="8 12" id="KW-0479">Metal-binding</keyword>
<dbReference type="EMBL" id="FMSP01000004">
    <property type="protein sequence ID" value="SCV69007.1"/>
    <property type="molecule type" value="Genomic_DNA"/>
</dbReference>